<name>A0A8K0CI70_IGNLU</name>
<keyword evidence="2" id="KW-1185">Reference proteome</keyword>
<organism evidence="1 2">
    <name type="scientific">Ignelater luminosus</name>
    <name type="common">Cucubano</name>
    <name type="synonym">Pyrophorus luminosus</name>
    <dbReference type="NCBI Taxonomy" id="2038154"/>
    <lineage>
        <taxon>Eukaryota</taxon>
        <taxon>Metazoa</taxon>
        <taxon>Ecdysozoa</taxon>
        <taxon>Arthropoda</taxon>
        <taxon>Hexapoda</taxon>
        <taxon>Insecta</taxon>
        <taxon>Pterygota</taxon>
        <taxon>Neoptera</taxon>
        <taxon>Endopterygota</taxon>
        <taxon>Coleoptera</taxon>
        <taxon>Polyphaga</taxon>
        <taxon>Elateriformia</taxon>
        <taxon>Elateroidea</taxon>
        <taxon>Elateridae</taxon>
        <taxon>Agrypninae</taxon>
        <taxon>Pyrophorini</taxon>
        <taxon>Ignelater</taxon>
    </lineage>
</organism>
<dbReference type="Proteomes" id="UP000801492">
    <property type="component" value="Unassembled WGS sequence"/>
</dbReference>
<accession>A0A8K0CI70</accession>
<dbReference type="OrthoDB" id="10029846at2759"/>
<reference evidence="1" key="1">
    <citation type="submission" date="2019-08" db="EMBL/GenBank/DDBJ databases">
        <title>The genome of the North American firefly Photinus pyralis.</title>
        <authorList>
            <consortium name="Photinus pyralis genome working group"/>
            <person name="Fallon T.R."/>
            <person name="Sander Lower S.E."/>
            <person name="Weng J.-K."/>
        </authorList>
    </citation>
    <scope>NUCLEOTIDE SEQUENCE</scope>
    <source>
        <strain evidence="1">TRF0915ILg1</strain>
        <tissue evidence="1">Whole body</tissue>
    </source>
</reference>
<dbReference type="EMBL" id="VTPC01086658">
    <property type="protein sequence ID" value="KAF2886729.1"/>
    <property type="molecule type" value="Genomic_DNA"/>
</dbReference>
<proteinExistence type="predicted"/>
<evidence type="ECO:0000313" key="2">
    <source>
        <dbReference type="Proteomes" id="UP000801492"/>
    </source>
</evidence>
<gene>
    <name evidence="1" type="ORF">ILUMI_19444</name>
</gene>
<evidence type="ECO:0008006" key="3">
    <source>
        <dbReference type="Google" id="ProtNLM"/>
    </source>
</evidence>
<sequence length="230" mass="25821">MLCASAASEHSIRDIDSDTDDGFQTVDGRTKRRRHDALQCKIYTRDGEVIKQLNYYSHCAFAVDVEVATAVTSVKRRAEAAVENPAQGVEDNFLQHDSGQNDDNRILIFGRESRLQHLQTSQNWFVMTKKLGGAHPIFYALSSNKHCRTYVQMFQAINDLKDFEQAAIAATSECFAEMTINGCFFHLGKNMKKRLAEMGFTALYNDDPDFAFKAKMVLSLVFVAVTSGDP</sequence>
<evidence type="ECO:0000313" key="1">
    <source>
        <dbReference type="EMBL" id="KAF2886729.1"/>
    </source>
</evidence>
<dbReference type="AlphaFoldDB" id="A0A8K0CI70"/>
<comment type="caution">
    <text evidence="1">The sequence shown here is derived from an EMBL/GenBank/DDBJ whole genome shotgun (WGS) entry which is preliminary data.</text>
</comment>
<protein>
    <recommendedName>
        <fullName evidence="3">MULE transposase domain-containing protein</fullName>
    </recommendedName>
</protein>